<organism evidence="1 2">
    <name type="scientific">Fadolivirus FV1/VV64</name>
    <dbReference type="NCBI Taxonomy" id="3070911"/>
    <lineage>
        <taxon>Viruses</taxon>
        <taxon>Varidnaviria</taxon>
        <taxon>Bamfordvirae</taxon>
        <taxon>Nucleocytoviricota</taxon>
        <taxon>Megaviricetes</taxon>
        <taxon>Imitervirales</taxon>
        <taxon>Mimiviridae</taxon>
        <taxon>Klosneuvirinae</taxon>
        <taxon>Fadolivirus</taxon>
        <taxon>Fadolivirus algeromassiliense</taxon>
    </lineage>
</organism>
<protein>
    <submittedName>
        <fullName evidence="1">Uncharacterized protein</fullName>
    </submittedName>
</protein>
<dbReference type="EMBL" id="MT418680">
    <property type="protein sequence ID" value="QKF94699.1"/>
    <property type="molecule type" value="Genomic_DNA"/>
</dbReference>
<gene>
    <name evidence="1" type="ORF">Fadolivirus_1_1241</name>
</gene>
<name>A0A7D3QWM3_9VIRU</name>
<evidence type="ECO:0000313" key="1">
    <source>
        <dbReference type="EMBL" id="QKF94699.1"/>
    </source>
</evidence>
<keyword evidence="2" id="KW-1185">Reference proteome</keyword>
<reference evidence="1 2" key="1">
    <citation type="submission" date="2020-04" db="EMBL/GenBank/DDBJ databases">
        <title>Advantages and limits of metagenomic assembly and binning of a giant virus.</title>
        <authorList>
            <person name="Schulz F."/>
            <person name="Andreani J."/>
            <person name="Francis R."/>
            <person name="Boudjemaa H."/>
            <person name="Bou Khalil J.Y."/>
            <person name="Lee J."/>
            <person name="La Scola B."/>
            <person name="Woyke T."/>
        </authorList>
    </citation>
    <scope>NUCLEOTIDE SEQUENCE [LARGE SCALE GENOMIC DNA]</scope>
    <source>
        <strain evidence="1 2">FV1/VV64</strain>
    </source>
</reference>
<evidence type="ECO:0000313" key="2">
    <source>
        <dbReference type="Proteomes" id="UP001162001"/>
    </source>
</evidence>
<accession>A0A7D3QWM3</accession>
<proteinExistence type="predicted"/>
<dbReference type="Proteomes" id="UP001162001">
    <property type="component" value="Segment"/>
</dbReference>
<sequence length="131" mass="15483">MGIYYNTILCTGFRVVDQTDTDDLDKDWFIKDTKGIMIFVPHSLHNVGSMDPVIDENEVKQGYVKMEDVVNVLRINKNTFDLTDDESEQLQTLTKRYDVPENDIDKWIVEYCWDTYSETYDLNFIKKLPIR</sequence>